<feature type="transmembrane region" description="Helical" evidence="13">
    <location>
        <begin position="164"/>
        <end position="184"/>
    </location>
</feature>
<keyword evidence="4 12" id="KW-0894">Sodium channel</keyword>
<evidence type="ECO:0000256" key="9">
    <source>
        <dbReference type="ARBA" id="ARBA00023136"/>
    </source>
</evidence>
<keyword evidence="3 12" id="KW-0813">Transport</keyword>
<dbReference type="RefSeq" id="XP_015597226.1">
    <property type="nucleotide sequence ID" value="XM_015741740.2"/>
</dbReference>
<dbReference type="GO" id="GO:0015280">
    <property type="term" value="F:ligand-gated sodium channel activity"/>
    <property type="evidence" value="ECO:0007669"/>
    <property type="project" value="TreeGrafter"/>
</dbReference>
<sequence length="556" mass="64459">MHRRMKRTVSPNQENPLPIICLEEIVSDAITKSLAKVKDVGELKTTTVQLGTEKMRAKTALGKYLVDFAHNSTIHGLNHIVARRRHPVERFLAGLFVAGALICLALLSWTFWNRYQYEATSITLNHDYRNFQIPSPSVIVCPISQIDNKKFPAVFKKQAQPNNILILLYTFNYSLRIIILKYHLPRYDIQDTPKAREFFTFISNVTYDTMINVMNYEEVPSSLWLEILHDLWTDVQIYPSFGRREFTETIDNIVTEVGICKAFANPTGIYSTMQYWRTNNWTTFPIDIETLPSVNYETRTVPKNYLIKGLDAKVALFYPANVMYYGGEMFHISGTRKVSVSVEVQEIMTHDELKFLPQYQRHCGFPEDGGLTMWPIYSRAMCFFEYKMKRIRQFCNCLPHFARPMPNVPICNAEQLRCIGENVANVVNNDLKNLQYSNCIQDCDMVRYTLLSFSSVEMGPIAMGKTDISITLNFPYDIQYRILHFGLTDFLGKKDKYYYIEIIILHTKYFIAAVGGAAGLFVGASIISFIEIFYYATLRLFWYIVKLNQQKRKRVP</sequence>
<evidence type="ECO:0000313" key="15">
    <source>
        <dbReference type="RefSeq" id="XP_015597226.1"/>
    </source>
</evidence>
<keyword evidence="14" id="KW-1185">Reference proteome</keyword>
<evidence type="ECO:0000256" key="10">
    <source>
        <dbReference type="ARBA" id="ARBA00023201"/>
    </source>
</evidence>
<dbReference type="PANTHER" id="PTHR11690">
    <property type="entry name" value="AMILORIDE-SENSITIVE SODIUM CHANNEL-RELATED"/>
    <property type="match status" value="1"/>
</dbReference>
<dbReference type="PANTHER" id="PTHR11690:SF240">
    <property type="entry name" value="PICKPOCKET 25-RELATED"/>
    <property type="match status" value="1"/>
</dbReference>
<dbReference type="InterPro" id="IPR001873">
    <property type="entry name" value="ENaC"/>
</dbReference>
<evidence type="ECO:0000256" key="6">
    <source>
        <dbReference type="ARBA" id="ARBA00022989"/>
    </source>
</evidence>
<keyword evidence="10 12" id="KW-0739">Sodium transport</keyword>
<proteinExistence type="inferred from homology"/>
<evidence type="ECO:0000256" key="1">
    <source>
        <dbReference type="ARBA" id="ARBA00004141"/>
    </source>
</evidence>
<feature type="transmembrane region" description="Helical" evidence="13">
    <location>
        <begin position="91"/>
        <end position="112"/>
    </location>
</feature>
<evidence type="ECO:0000256" key="5">
    <source>
        <dbReference type="ARBA" id="ARBA00022692"/>
    </source>
</evidence>
<name>A0AAJ7FL56_CEPCN</name>
<keyword evidence="8 12" id="KW-0406">Ion transport</keyword>
<feature type="transmembrane region" description="Helical" evidence="13">
    <location>
        <begin position="497"/>
        <end position="520"/>
    </location>
</feature>
<feature type="transmembrane region" description="Helical" evidence="13">
    <location>
        <begin position="526"/>
        <end position="545"/>
    </location>
</feature>
<evidence type="ECO:0000256" key="2">
    <source>
        <dbReference type="ARBA" id="ARBA00007193"/>
    </source>
</evidence>
<comment type="similarity">
    <text evidence="2 12">Belongs to the amiloride-sensitive sodium channel (TC 1.A.6) family.</text>
</comment>
<dbReference type="KEGG" id="ccin:107268704"/>
<dbReference type="GO" id="GO:0005886">
    <property type="term" value="C:plasma membrane"/>
    <property type="evidence" value="ECO:0007669"/>
    <property type="project" value="TreeGrafter"/>
</dbReference>
<evidence type="ECO:0000313" key="14">
    <source>
        <dbReference type="Proteomes" id="UP000694920"/>
    </source>
</evidence>
<evidence type="ECO:0000256" key="7">
    <source>
        <dbReference type="ARBA" id="ARBA00023053"/>
    </source>
</evidence>
<keyword evidence="9 13" id="KW-0472">Membrane</keyword>
<evidence type="ECO:0000256" key="4">
    <source>
        <dbReference type="ARBA" id="ARBA00022461"/>
    </source>
</evidence>
<gene>
    <name evidence="15" type="primary">LOC107268704</name>
</gene>
<comment type="subcellular location">
    <subcellularLocation>
        <location evidence="1">Membrane</location>
        <topology evidence="1">Multi-pass membrane protein</topology>
    </subcellularLocation>
</comment>
<organism evidence="14 15">
    <name type="scientific">Cephus cinctus</name>
    <name type="common">Wheat stem sawfly</name>
    <dbReference type="NCBI Taxonomy" id="211228"/>
    <lineage>
        <taxon>Eukaryota</taxon>
        <taxon>Metazoa</taxon>
        <taxon>Ecdysozoa</taxon>
        <taxon>Arthropoda</taxon>
        <taxon>Hexapoda</taxon>
        <taxon>Insecta</taxon>
        <taxon>Pterygota</taxon>
        <taxon>Neoptera</taxon>
        <taxon>Endopterygota</taxon>
        <taxon>Hymenoptera</taxon>
        <taxon>Cephoidea</taxon>
        <taxon>Cephidae</taxon>
        <taxon>Cephus</taxon>
    </lineage>
</organism>
<dbReference type="GeneID" id="107268704"/>
<evidence type="ECO:0000256" key="3">
    <source>
        <dbReference type="ARBA" id="ARBA00022448"/>
    </source>
</evidence>
<keyword evidence="5 12" id="KW-0812">Transmembrane</keyword>
<dbReference type="Gene3D" id="1.10.287.820">
    <property type="entry name" value="Acid-sensing ion channel domain"/>
    <property type="match status" value="1"/>
</dbReference>
<dbReference type="AlphaFoldDB" id="A0AAJ7FL56"/>
<keyword evidence="6 13" id="KW-1133">Transmembrane helix</keyword>
<dbReference type="Pfam" id="PF00858">
    <property type="entry name" value="ASC"/>
    <property type="match status" value="1"/>
</dbReference>
<evidence type="ECO:0000256" key="11">
    <source>
        <dbReference type="ARBA" id="ARBA00023303"/>
    </source>
</evidence>
<keyword evidence="11 12" id="KW-0407">Ion channel</keyword>
<dbReference type="Proteomes" id="UP000694920">
    <property type="component" value="Unplaced"/>
</dbReference>
<evidence type="ECO:0000256" key="8">
    <source>
        <dbReference type="ARBA" id="ARBA00023065"/>
    </source>
</evidence>
<keyword evidence="7" id="KW-0915">Sodium</keyword>
<dbReference type="Gene3D" id="1.10.287.770">
    <property type="entry name" value="YojJ-like"/>
    <property type="match status" value="1"/>
</dbReference>
<protein>
    <submittedName>
        <fullName evidence="15">Pickpocket protein 28 isoform X1</fullName>
    </submittedName>
</protein>
<evidence type="ECO:0000256" key="13">
    <source>
        <dbReference type="SAM" id="Phobius"/>
    </source>
</evidence>
<accession>A0AAJ7FL56</accession>
<reference evidence="15" key="1">
    <citation type="submission" date="2025-08" db="UniProtKB">
        <authorList>
            <consortium name="RefSeq"/>
        </authorList>
    </citation>
    <scope>IDENTIFICATION</scope>
</reference>
<evidence type="ECO:0000256" key="12">
    <source>
        <dbReference type="RuleBase" id="RU000679"/>
    </source>
</evidence>